<sequence>MTDNILYHLPQQQQVYKPGSNNPPKGYEQQFQNPKYYKGNDWKTMNDPQSEQQSDTNSNLNYRQKELLKGEYARQQGEQQRKKDEKLRQKENDLQLQQQLRKEYDDDVLREKQQQAEKKRALAELYKAQIEQSQREKASKKQNQIEEDRYRLMQQDDGKRENNGRYVKEELRRDMVGQQYQADQRIKQEINRYQDQNVQPQFEIGGENYQKKQQMEKYERIQNINARNFVSYDDEKKRKADTFSNAGSVPAPYGGVQNKQYNEQMNAQYYEKNHEKREYNELLKRQMAENEQKKQQEKYDRLRGYEFDQVSSQNNRPQISQQQQQQQRPKQNDQDYDIMGNQKNLYSQQQKLGGENQKKEDQQRYRQILDMQREQTRITKMKEEQNYYQPPASQQQQYSNNPTRGKVQQDVEYDVMGNQRAVYGNSAQDNATRDQKKVDQIKYREMLDVQREQSKMAKQREDDDMIDLERKYNGLNIGKQPLEQNPRIYNPISNSYPYQGQINSQKQTDENKYQQQQYQRNMNSGKASQQRIDYSDLVNKNILAHNY</sequence>
<dbReference type="KEGG" id="tet:TTHERM_00378660"/>
<feature type="region of interest" description="Disordered" evidence="1">
    <location>
        <begin position="311"/>
        <end position="337"/>
    </location>
</feature>
<feature type="compositionally biased region" description="Polar residues" evidence="1">
    <location>
        <begin position="46"/>
        <end position="62"/>
    </location>
</feature>
<dbReference type="GeneID" id="7830301"/>
<feature type="region of interest" description="Disordered" evidence="1">
    <location>
        <begin position="71"/>
        <end position="90"/>
    </location>
</feature>
<keyword evidence="2" id="KW-0808">Transferase</keyword>
<protein>
    <submittedName>
        <fullName evidence="2">Kinase domain protein, putative</fullName>
    </submittedName>
</protein>
<feature type="region of interest" description="Disordered" evidence="1">
    <location>
        <begin position="477"/>
        <end position="532"/>
    </location>
</feature>
<organism evidence="2 3">
    <name type="scientific">Tetrahymena thermophila (strain SB210)</name>
    <dbReference type="NCBI Taxonomy" id="312017"/>
    <lineage>
        <taxon>Eukaryota</taxon>
        <taxon>Sar</taxon>
        <taxon>Alveolata</taxon>
        <taxon>Ciliophora</taxon>
        <taxon>Intramacronucleata</taxon>
        <taxon>Oligohymenophorea</taxon>
        <taxon>Hymenostomatida</taxon>
        <taxon>Tetrahymenina</taxon>
        <taxon>Tetrahymenidae</taxon>
        <taxon>Tetrahymena</taxon>
    </lineage>
</organism>
<feature type="compositionally biased region" description="Polar residues" evidence="1">
    <location>
        <begin position="491"/>
        <end position="506"/>
    </location>
</feature>
<proteinExistence type="predicted"/>
<evidence type="ECO:0000313" key="2">
    <source>
        <dbReference type="EMBL" id="EAR95202.3"/>
    </source>
</evidence>
<evidence type="ECO:0000313" key="3">
    <source>
        <dbReference type="Proteomes" id="UP000009168"/>
    </source>
</evidence>
<feature type="compositionally biased region" description="Low complexity" evidence="1">
    <location>
        <begin position="311"/>
        <end position="329"/>
    </location>
</feature>
<dbReference type="InParanoid" id="Q23FF1"/>
<feature type="compositionally biased region" description="Polar residues" evidence="1">
    <location>
        <begin position="513"/>
        <end position="532"/>
    </location>
</feature>
<dbReference type="GO" id="GO:0016301">
    <property type="term" value="F:kinase activity"/>
    <property type="evidence" value="ECO:0007669"/>
    <property type="project" value="UniProtKB-KW"/>
</dbReference>
<gene>
    <name evidence="2" type="ORF">TTHERM_00378660</name>
</gene>
<feature type="compositionally biased region" description="Basic and acidic residues" evidence="1">
    <location>
        <begin position="79"/>
        <end position="90"/>
    </location>
</feature>
<feature type="compositionally biased region" description="Polar residues" evidence="1">
    <location>
        <begin position="10"/>
        <end position="33"/>
    </location>
</feature>
<dbReference type="EMBL" id="GG662706">
    <property type="protein sequence ID" value="EAR95202.3"/>
    <property type="molecule type" value="Genomic_DNA"/>
</dbReference>
<feature type="region of interest" description="Disordered" evidence="1">
    <location>
        <begin position="1"/>
        <end position="63"/>
    </location>
</feature>
<keyword evidence="3" id="KW-1185">Reference proteome</keyword>
<name>Q23FF1_TETTS</name>
<dbReference type="RefSeq" id="XP_001015447.3">
    <property type="nucleotide sequence ID" value="XM_001015447.3"/>
</dbReference>
<evidence type="ECO:0000256" key="1">
    <source>
        <dbReference type="SAM" id="MobiDB-lite"/>
    </source>
</evidence>
<accession>Q23FF1</accession>
<dbReference type="Proteomes" id="UP000009168">
    <property type="component" value="Unassembled WGS sequence"/>
</dbReference>
<dbReference type="HOGENOM" id="CLU_525328_0_0_1"/>
<reference evidence="3" key="1">
    <citation type="journal article" date="2006" name="PLoS Biol.">
        <title>Macronuclear genome sequence of the ciliate Tetrahymena thermophila, a model eukaryote.</title>
        <authorList>
            <person name="Eisen J.A."/>
            <person name="Coyne R.S."/>
            <person name="Wu M."/>
            <person name="Wu D."/>
            <person name="Thiagarajan M."/>
            <person name="Wortman J.R."/>
            <person name="Badger J.H."/>
            <person name="Ren Q."/>
            <person name="Amedeo P."/>
            <person name="Jones K.M."/>
            <person name="Tallon L.J."/>
            <person name="Delcher A.L."/>
            <person name="Salzberg S.L."/>
            <person name="Silva J.C."/>
            <person name="Haas B.J."/>
            <person name="Majoros W.H."/>
            <person name="Farzad M."/>
            <person name="Carlton J.M."/>
            <person name="Smith R.K. Jr."/>
            <person name="Garg J."/>
            <person name="Pearlman R.E."/>
            <person name="Karrer K.M."/>
            <person name="Sun L."/>
            <person name="Manning G."/>
            <person name="Elde N.C."/>
            <person name="Turkewitz A.P."/>
            <person name="Asai D.J."/>
            <person name="Wilkes D.E."/>
            <person name="Wang Y."/>
            <person name="Cai H."/>
            <person name="Collins K."/>
            <person name="Stewart B.A."/>
            <person name="Lee S.R."/>
            <person name="Wilamowska K."/>
            <person name="Weinberg Z."/>
            <person name="Ruzzo W.L."/>
            <person name="Wloga D."/>
            <person name="Gaertig J."/>
            <person name="Frankel J."/>
            <person name="Tsao C.-C."/>
            <person name="Gorovsky M.A."/>
            <person name="Keeling P.J."/>
            <person name="Waller R.F."/>
            <person name="Patron N.J."/>
            <person name="Cherry J.M."/>
            <person name="Stover N.A."/>
            <person name="Krieger C.J."/>
            <person name="del Toro C."/>
            <person name="Ryder H.F."/>
            <person name="Williamson S.C."/>
            <person name="Barbeau R.A."/>
            <person name="Hamilton E.P."/>
            <person name="Orias E."/>
        </authorList>
    </citation>
    <scope>NUCLEOTIDE SEQUENCE [LARGE SCALE GENOMIC DNA]</scope>
    <source>
        <strain evidence="3">SB210</strain>
    </source>
</reference>
<dbReference type="AlphaFoldDB" id="Q23FF1"/>
<keyword evidence="2" id="KW-0418">Kinase</keyword>